<evidence type="ECO:0000313" key="6">
    <source>
        <dbReference type="Proteomes" id="UP000265715"/>
    </source>
</evidence>
<dbReference type="InterPro" id="IPR036388">
    <property type="entry name" value="WH-like_DNA-bd_sf"/>
</dbReference>
<dbReference type="Gene3D" id="1.10.10.10">
    <property type="entry name" value="Winged helix-like DNA-binding domain superfamily/Winged helix DNA-binding domain"/>
    <property type="match status" value="1"/>
</dbReference>
<evidence type="ECO:0000313" key="5">
    <source>
        <dbReference type="EMBL" id="RIH86978.1"/>
    </source>
</evidence>
<dbReference type="OrthoDB" id="9791143at2"/>
<reference evidence="5 6" key="1">
    <citation type="submission" date="2018-08" db="EMBL/GenBank/DDBJ databases">
        <title>Meiothermus terrae DSM 26712 genome sequencing project.</title>
        <authorList>
            <person name="Da Costa M.S."/>
            <person name="Albuquerque L."/>
            <person name="Raposo P."/>
            <person name="Froufe H.J.C."/>
            <person name="Barroso C.S."/>
            <person name="Egas C."/>
        </authorList>
    </citation>
    <scope>NUCLEOTIDE SEQUENCE [LARGE SCALE GENOMIC DNA]</scope>
    <source>
        <strain evidence="5 6">DSM 26712</strain>
    </source>
</reference>
<dbReference type="PANTHER" id="PTHR33204">
    <property type="entry name" value="TRANSCRIPTIONAL REGULATOR, MARR FAMILY"/>
    <property type="match status" value="1"/>
</dbReference>
<gene>
    <name evidence="5" type="primary">ytcD_1</name>
    <name evidence="5" type="ORF">Mterra_01293</name>
</gene>
<keyword evidence="1" id="KW-0805">Transcription regulation</keyword>
<evidence type="ECO:0000256" key="1">
    <source>
        <dbReference type="ARBA" id="ARBA00023015"/>
    </source>
</evidence>
<dbReference type="SUPFAM" id="SSF46785">
    <property type="entry name" value="Winged helix' DNA-binding domain"/>
    <property type="match status" value="1"/>
</dbReference>
<sequence length="101" mass="11569">MLKPAERPLEQLLELMGHKGVFAILHSLQSGPLRFGALQQLTDLPPRTLSLRLKELEELRLISRTEYNEVPPRVDYALTERGQSLRPALEALVAWEEKSLR</sequence>
<evidence type="ECO:0000256" key="2">
    <source>
        <dbReference type="ARBA" id="ARBA00023125"/>
    </source>
</evidence>
<proteinExistence type="predicted"/>
<accession>A0A399ESM4</accession>
<dbReference type="EMBL" id="QXDL01000040">
    <property type="protein sequence ID" value="RIH86978.1"/>
    <property type="molecule type" value="Genomic_DNA"/>
</dbReference>
<dbReference type="Pfam" id="PF01638">
    <property type="entry name" value="HxlR"/>
    <property type="match status" value="1"/>
</dbReference>
<protein>
    <submittedName>
        <fullName evidence="5">Putative HTH-type transcriptional regulator YtcD</fullName>
    </submittedName>
</protein>
<organism evidence="5 6">
    <name type="scientific">Calidithermus terrae</name>
    <dbReference type="NCBI Taxonomy" id="1408545"/>
    <lineage>
        <taxon>Bacteria</taxon>
        <taxon>Thermotogati</taxon>
        <taxon>Deinococcota</taxon>
        <taxon>Deinococci</taxon>
        <taxon>Thermales</taxon>
        <taxon>Thermaceae</taxon>
        <taxon>Calidithermus</taxon>
    </lineage>
</organism>
<dbReference type="PANTHER" id="PTHR33204:SF18">
    <property type="entry name" value="TRANSCRIPTIONAL REGULATORY PROTEIN"/>
    <property type="match status" value="1"/>
</dbReference>
<dbReference type="InterPro" id="IPR036390">
    <property type="entry name" value="WH_DNA-bd_sf"/>
</dbReference>
<feature type="domain" description="HTH hxlR-type" evidence="4">
    <location>
        <begin position="7"/>
        <end position="101"/>
    </location>
</feature>
<dbReference type="Proteomes" id="UP000265715">
    <property type="component" value="Unassembled WGS sequence"/>
</dbReference>
<keyword evidence="6" id="KW-1185">Reference proteome</keyword>
<dbReference type="PROSITE" id="PS51118">
    <property type="entry name" value="HTH_HXLR"/>
    <property type="match status" value="1"/>
</dbReference>
<name>A0A399ESM4_9DEIN</name>
<comment type="caution">
    <text evidence="5">The sequence shown here is derived from an EMBL/GenBank/DDBJ whole genome shotgun (WGS) entry which is preliminary data.</text>
</comment>
<dbReference type="RefSeq" id="WP_119314454.1">
    <property type="nucleotide sequence ID" value="NZ_QXDL01000040.1"/>
</dbReference>
<dbReference type="GO" id="GO:0003677">
    <property type="term" value="F:DNA binding"/>
    <property type="evidence" value="ECO:0007669"/>
    <property type="project" value="UniProtKB-KW"/>
</dbReference>
<keyword evidence="3" id="KW-0804">Transcription</keyword>
<evidence type="ECO:0000256" key="3">
    <source>
        <dbReference type="ARBA" id="ARBA00023163"/>
    </source>
</evidence>
<keyword evidence="2" id="KW-0238">DNA-binding</keyword>
<evidence type="ECO:0000259" key="4">
    <source>
        <dbReference type="PROSITE" id="PS51118"/>
    </source>
</evidence>
<dbReference type="AlphaFoldDB" id="A0A399ESM4"/>
<dbReference type="InterPro" id="IPR002577">
    <property type="entry name" value="HTH_HxlR"/>
</dbReference>